<evidence type="ECO:0000313" key="8">
    <source>
        <dbReference type="Proteomes" id="UP001162131"/>
    </source>
</evidence>
<feature type="transmembrane region" description="Helical" evidence="6">
    <location>
        <begin position="694"/>
        <end position="715"/>
    </location>
</feature>
<dbReference type="InterPro" id="IPR019734">
    <property type="entry name" value="TPR_rpt"/>
</dbReference>
<feature type="repeat" description="TPR" evidence="3">
    <location>
        <begin position="100"/>
        <end position="133"/>
    </location>
</feature>
<proteinExistence type="predicted"/>
<feature type="repeat" description="TPR" evidence="3">
    <location>
        <begin position="175"/>
        <end position="208"/>
    </location>
</feature>
<evidence type="ECO:0000256" key="1">
    <source>
        <dbReference type="ARBA" id="ARBA00004123"/>
    </source>
</evidence>
<evidence type="ECO:0000256" key="4">
    <source>
        <dbReference type="SAM" id="Coils"/>
    </source>
</evidence>
<evidence type="ECO:0000256" key="6">
    <source>
        <dbReference type="SAM" id="Phobius"/>
    </source>
</evidence>
<protein>
    <submittedName>
        <fullName evidence="7">Uncharacterized protein</fullName>
    </submittedName>
</protein>
<feature type="compositionally biased region" description="Low complexity" evidence="5">
    <location>
        <begin position="569"/>
        <end position="579"/>
    </location>
</feature>
<dbReference type="GO" id="GO:0010468">
    <property type="term" value="P:regulation of gene expression"/>
    <property type="evidence" value="ECO:0007669"/>
    <property type="project" value="TreeGrafter"/>
</dbReference>
<dbReference type="PANTHER" id="PTHR14017">
    <property type="entry name" value="LYSINE-SPECIFIC DEMETHYLASE"/>
    <property type="match status" value="1"/>
</dbReference>
<dbReference type="InterPro" id="IPR011990">
    <property type="entry name" value="TPR-like_helical_dom_sf"/>
</dbReference>
<dbReference type="Gene3D" id="1.25.40.10">
    <property type="entry name" value="Tetratricopeptide repeat domain"/>
    <property type="match status" value="2"/>
</dbReference>
<dbReference type="PROSITE" id="PS50005">
    <property type="entry name" value="TPR"/>
    <property type="match status" value="6"/>
</dbReference>
<keyword evidence="2" id="KW-0539">Nucleus</keyword>
<dbReference type="SUPFAM" id="SSF48452">
    <property type="entry name" value="TPR-like"/>
    <property type="match status" value="2"/>
</dbReference>
<dbReference type="SMART" id="SM00028">
    <property type="entry name" value="TPR"/>
    <property type="match status" value="9"/>
</dbReference>
<evidence type="ECO:0000313" key="7">
    <source>
        <dbReference type="EMBL" id="CAG9326091.1"/>
    </source>
</evidence>
<dbReference type="EMBL" id="CAJZBQ010000040">
    <property type="protein sequence ID" value="CAG9326091.1"/>
    <property type="molecule type" value="Genomic_DNA"/>
</dbReference>
<keyword evidence="3" id="KW-0802">TPR repeat</keyword>
<gene>
    <name evidence="7" type="ORF">BSTOLATCC_MIC40531</name>
</gene>
<dbReference type="GO" id="GO:0000978">
    <property type="term" value="F:RNA polymerase II cis-regulatory region sequence-specific DNA binding"/>
    <property type="evidence" value="ECO:0007669"/>
    <property type="project" value="TreeGrafter"/>
</dbReference>
<dbReference type="AlphaFoldDB" id="A0AAU9JNK3"/>
<feature type="repeat" description="TPR" evidence="3">
    <location>
        <begin position="247"/>
        <end position="280"/>
    </location>
</feature>
<name>A0AAU9JNK3_9CILI</name>
<comment type="subcellular location">
    <subcellularLocation>
        <location evidence="1">Nucleus</location>
    </subcellularLocation>
</comment>
<dbReference type="InterPro" id="IPR051630">
    <property type="entry name" value="Corepressor-Demethylase"/>
</dbReference>
<evidence type="ECO:0000256" key="5">
    <source>
        <dbReference type="SAM" id="MobiDB-lite"/>
    </source>
</evidence>
<keyword evidence="6" id="KW-0812">Transmembrane</keyword>
<dbReference type="GO" id="GO:0031490">
    <property type="term" value="F:chromatin DNA binding"/>
    <property type="evidence" value="ECO:0007669"/>
    <property type="project" value="TreeGrafter"/>
</dbReference>
<organism evidence="7 8">
    <name type="scientific">Blepharisma stoltei</name>
    <dbReference type="NCBI Taxonomy" id="1481888"/>
    <lineage>
        <taxon>Eukaryota</taxon>
        <taxon>Sar</taxon>
        <taxon>Alveolata</taxon>
        <taxon>Ciliophora</taxon>
        <taxon>Postciliodesmatophora</taxon>
        <taxon>Heterotrichea</taxon>
        <taxon>Heterotrichida</taxon>
        <taxon>Blepharismidae</taxon>
        <taxon>Blepharisma</taxon>
    </lineage>
</organism>
<evidence type="ECO:0000256" key="3">
    <source>
        <dbReference type="PROSITE-ProRule" id="PRU00339"/>
    </source>
</evidence>
<comment type="caution">
    <text evidence="7">The sequence shown here is derived from an EMBL/GenBank/DDBJ whole genome shotgun (WGS) entry which is preliminary data.</text>
</comment>
<feature type="region of interest" description="Disordered" evidence="5">
    <location>
        <begin position="557"/>
        <end position="684"/>
    </location>
</feature>
<dbReference type="PANTHER" id="PTHR14017:SF1">
    <property type="entry name" value="LD02225P"/>
    <property type="match status" value="1"/>
</dbReference>
<dbReference type="Pfam" id="PF13181">
    <property type="entry name" value="TPR_8"/>
    <property type="match status" value="4"/>
</dbReference>
<accession>A0AAU9JNK3</accession>
<feature type="compositionally biased region" description="Low complexity" evidence="5">
    <location>
        <begin position="655"/>
        <end position="666"/>
    </location>
</feature>
<keyword evidence="4" id="KW-0175">Coiled coil</keyword>
<evidence type="ECO:0000256" key="2">
    <source>
        <dbReference type="ARBA" id="ARBA00023242"/>
    </source>
</evidence>
<keyword evidence="6" id="KW-1133">Transmembrane helix</keyword>
<dbReference type="GO" id="GO:0005634">
    <property type="term" value="C:nucleus"/>
    <property type="evidence" value="ECO:0007669"/>
    <property type="project" value="UniProtKB-SubCell"/>
</dbReference>
<feature type="coiled-coil region" evidence="4">
    <location>
        <begin position="341"/>
        <end position="368"/>
    </location>
</feature>
<sequence>MVIKFMSGPAFGLEEIKRLESELFKNPNNVHILSDLAHRYTSQCDYASAIQHYEKIVRIDTHNGKAWIALGHCYLLKGDYHKCFNAYQSAIKKSTDSRDPHLWYGVGLLYSKFDSFTHAESAFQSVLKYDPNFDQKHDVLYKLGAIYKQKKKFLIAINFFNNAIQCPKISFAKKIQAMCNIGSCRESEGNFNEAFKNYYDALKIAKNSFKVREYIGFSLMNQKFYQEALEMLGQALAFAKENCQETGDIYYLMGRCHLEMKNFLAGIEAFQKAIYKNPCVCIYWISTGILYALSNQPQDAFECFVKASEFNQENDEVWFNMGIIYEQCKQKQEACLAYQRCYKLNQQNTKAKERKSKLKQQEEDYENIPSFVHPYIEISEVPFSSSKNEAIDKKAKKLPDITKFDEKIPTELEDEIKKKLEDLEKTATFEAMDKDVTSLISDIRPSLHNLINIPIPDEDSQVPMSLYVRINPQFQTPGQSEPQPGLFSSPEAGQTDNKSELIQPPPASQPEIKQEVFPQAQAKAPIPSFMASSFQNFLKSQAAQEMPSFFNPAMFSPSSSAPIKPPISNPFTNPNSASPFSPPTFPHPFNSPAASNPVTPFNPSNPIENPSPMKPPTLINHAASPSPLASLIPQNPPIPSNPTVPPNNLDNPQISGNPPSSANPPNLQEIPNFPKNPLGIPPPTPQQWAAFKNFMMNPMMAAQMMFMGSVGFMNFMKFMKAQARNTEEALKAEENEETVEEPTSPQKRVLRSNDTPAKKRKL</sequence>
<dbReference type="Proteomes" id="UP001162131">
    <property type="component" value="Unassembled WGS sequence"/>
</dbReference>
<feature type="region of interest" description="Disordered" evidence="5">
    <location>
        <begin position="726"/>
        <end position="762"/>
    </location>
</feature>
<feature type="repeat" description="TPR" evidence="3">
    <location>
        <begin position="315"/>
        <end position="348"/>
    </location>
</feature>
<feature type="repeat" description="TPR" evidence="3">
    <location>
        <begin position="64"/>
        <end position="97"/>
    </location>
</feature>
<feature type="compositionally biased region" description="Pro residues" evidence="5">
    <location>
        <begin position="634"/>
        <end position="645"/>
    </location>
</feature>
<feature type="repeat" description="TPR" evidence="3">
    <location>
        <begin position="30"/>
        <end position="63"/>
    </location>
</feature>
<feature type="region of interest" description="Disordered" evidence="5">
    <location>
        <begin position="474"/>
        <end position="512"/>
    </location>
</feature>
<keyword evidence="8" id="KW-1185">Reference proteome</keyword>
<reference evidence="7" key="1">
    <citation type="submission" date="2021-09" db="EMBL/GenBank/DDBJ databases">
        <authorList>
            <consortium name="AG Swart"/>
            <person name="Singh M."/>
            <person name="Singh A."/>
            <person name="Seah K."/>
            <person name="Emmerich C."/>
        </authorList>
    </citation>
    <scope>NUCLEOTIDE SEQUENCE</scope>
    <source>
        <strain evidence="7">ATCC30299</strain>
    </source>
</reference>
<keyword evidence="6" id="KW-0472">Membrane</keyword>
<feature type="compositionally biased region" description="Polar residues" evidence="5">
    <location>
        <begin position="594"/>
        <end position="608"/>
    </location>
</feature>